<evidence type="ECO:0000313" key="2">
    <source>
        <dbReference type="EMBL" id="KAG9449808.1"/>
    </source>
</evidence>
<protein>
    <submittedName>
        <fullName evidence="2">Uncharacterized protein</fullName>
    </submittedName>
</protein>
<sequence>MSYRSRARRRKEPQTKLRGDTDEVAIDVATMSSGQGVSERRNQVTQSHEERNHVVTWRSHAGVAEQATQKAANDDVQRKSRNEGCATEVA</sequence>
<dbReference type="AlphaFoldDB" id="A0AAV7ERB7"/>
<dbReference type="EMBL" id="JAINDJ010000004">
    <property type="protein sequence ID" value="KAG9449808.1"/>
    <property type="molecule type" value="Genomic_DNA"/>
</dbReference>
<name>A0AAV7ERB7_ARIFI</name>
<keyword evidence="3" id="KW-1185">Reference proteome</keyword>
<dbReference type="Proteomes" id="UP000825729">
    <property type="component" value="Unassembled WGS sequence"/>
</dbReference>
<feature type="compositionally biased region" description="Basic and acidic residues" evidence="1">
    <location>
        <begin position="12"/>
        <end position="21"/>
    </location>
</feature>
<evidence type="ECO:0000256" key="1">
    <source>
        <dbReference type="SAM" id="MobiDB-lite"/>
    </source>
</evidence>
<evidence type="ECO:0000313" key="3">
    <source>
        <dbReference type="Proteomes" id="UP000825729"/>
    </source>
</evidence>
<comment type="caution">
    <text evidence="2">The sequence shown here is derived from an EMBL/GenBank/DDBJ whole genome shotgun (WGS) entry which is preliminary data.</text>
</comment>
<feature type="compositionally biased region" description="Basic and acidic residues" evidence="1">
    <location>
        <begin position="38"/>
        <end position="53"/>
    </location>
</feature>
<feature type="region of interest" description="Disordered" evidence="1">
    <location>
        <begin position="1"/>
        <end position="90"/>
    </location>
</feature>
<feature type="compositionally biased region" description="Basic and acidic residues" evidence="1">
    <location>
        <begin position="72"/>
        <end position="82"/>
    </location>
</feature>
<gene>
    <name evidence="2" type="ORF">H6P81_009773</name>
</gene>
<feature type="compositionally biased region" description="Basic residues" evidence="1">
    <location>
        <begin position="1"/>
        <end position="11"/>
    </location>
</feature>
<reference evidence="2 3" key="1">
    <citation type="submission" date="2021-07" db="EMBL/GenBank/DDBJ databases">
        <title>The Aristolochia fimbriata genome: insights into angiosperm evolution, floral development and chemical biosynthesis.</title>
        <authorList>
            <person name="Jiao Y."/>
        </authorList>
    </citation>
    <scope>NUCLEOTIDE SEQUENCE [LARGE SCALE GENOMIC DNA]</scope>
    <source>
        <strain evidence="2">IBCAS-2021</strain>
        <tissue evidence="2">Leaf</tissue>
    </source>
</reference>
<accession>A0AAV7ERB7</accession>
<organism evidence="2 3">
    <name type="scientific">Aristolochia fimbriata</name>
    <name type="common">White veined hardy Dutchman's pipe vine</name>
    <dbReference type="NCBI Taxonomy" id="158543"/>
    <lineage>
        <taxon>Eukaryota</taxon>
        <taxon>Viridiplantae</taxon>
        <taxon>Streptophyta</taxon>
        <taxon>Embryophyta</taxon>
        <taxon>Tracheophyta</taxon>
        <taxon>Spermatophyta</taxon>
        <taxon>Magnoliopsida</taxon>
        <taxon>Magnoliidae</taxon>
        <taxon>Piperales</taxon>
        <taxon>Aristolochiaceae</taxon>
        <taxon>Aristolochia</taxon>
    </lineage>
</organism>
<proteinExistence type="predicted"/>